<accession>A0A1Z5KQ27</accession>
<sequence>MNEDHPRRRRRRRPVTTSTETSSARKRSIPLVQDVSFRLVHSEKQVRRQNVHTVLHLMRRELGIWSRGGVLDWQEKMLRDQEGDGWRRFARRTLTFRQLQTPAEDAILGIDSTGSYAVALGGYSEREDEPLCFQDHGLFIRLYGLPSKARALPFSWSPIGSPVSPLLHTIPVSYVVDDLWLHEMSFPAVLATSIMIHRDGTLGVAKVGSLKSVPSNHPFARADDVITLFPLLRRQNCTSLVVRTLNLGKRYSNLDLYLFSSNAKTLLSSSHIWQHTVPCKVLVIHHGSIMRFCWIRTFEGTGVPQSTSVKTFVGDSQGEPFANHLHTERIRLDIGKVRPLDESDALWEAKVYNLSREWEGNLDDCEALLSETEAVNESNTNIFSELQFDTFFVCLEVRRLVQRDLGLSAECRKENTWSLFVCTHDDCSRVELIVSFRVDSEVCDSRLAAFVVINLGANQLDVAKWVFMTRDEDDSEKWLSSLRSLRLGDIREHRPSWSFLEKTNIEYGSKRHFWKLKKEWTGTNFVAYSPPELNQADMLDNLDVLRHVPVDSFCHPMAPTRIVYSENAAVRT</sequence>
<organism evidence="2 3">
    <name type="scientific">Fistulifera solaris</name>
    <name type="common">Oleaginous diatom</name>
    <dbReference type="NCBI Taxonomy" id="1519565"/>
    <lineage>
        <taxon>Eukaryota</taxon>
        <taxon>Sar</taxon>
        <taxon>Stramenopiles</taxon>
        <taxon>Ochrophyta</taxon>
        <taxon>Bacillariophyta</taxon>
        <taxon>Bacillariophyceae</taxon>
        <taxon>Bacillariophycidae</taxon>
        <taxon>Naviculales</taxon>
        <taxon>Naviculaceae</taxon>
        <taxon>Fistulifera</taxon>
    </lineage>
</organism>
<evidence type="ECO:0000256" key="1">
    <source>
        <dbReference type="SAM" id="MobiDB-lite"/>
    </source>
</evidence>
<gene>
    <name evidence="2" type="ORF">FisN_4Hu031</name>
</gene>
<evidence type="ECO:0000313" key="2">
    <source>
        <dbReference type="EMBL" id="GAX28369.1"/>
    </source>
</evidence>
<evidence type="ECO:0000313" key="3">
    <source>
        <dbReference type="Proteomes" id="UP000198406"/>
    </source>
</evidence>
<dbReference type="EMBL" id="BDSP01000273">
    <property type="protein sequence ID" value="GAX28369.1"/>
    <property type="molecule type" value="Genomic_DNA"/>
</dbReference>
<name>A0A1Z5KQ27_FISSO</name>
<dbReference type="AlphaFoldDB" id="A0A1Z5KQ27"/>
<protein>
    <submittedName>
        <fullName evidence="2">Uncharacterized protein</fullName>
    </submittedName>
</protein>
<comment type="caution">
    <text evidence="2">The sequence shown here is derived from an EMBL/GenBank/DDBJ whole genome shotgun (WGS) entry which is preliminary data.</text>
</comment>
<dbReference type="Proteomes" id="UP000198406">
    <property type="component" value="Unassembled WGS sequence"/>
</dbReference>
<proteinExistence type="predicted"/>
<dbReference type="InParanoid" id="A0A1Z5KQ27"/>
<feature type="region of interest" description="Disordered" evidence="1">
    <location>
        <begin position="1"/>
        <end position="27"/>
    </location>
</feature>
<reference evidence="2 3" key="1">
    <citation type="journal article" date="2015" name="Plant Cell">
        <title>Oil accumulation by the oleaginous diatom Fistulifera solaris as revealed by the genome and transcriptome.</title>
        <authorList>
            <person name="Tanaka T."/>
            <person name="Maeda Y."/>
            <person name="Veluchamy A."/>
            <person name="Tanaka M."/>
            <person name="Abida H."/>
            <person name="Marechal E."/>
            <person name="Bowler C."/>
            <person name="Muto M."/>
            <person name="Sunaga Y."/>
            <person name="Tanaka M."/>
            <person name="Yoshino T."/>
            <person name="Taniguchi T."/>
            <person name="Fukuda Y."/>
            <person name="Nemoto M."/>
            <person name="Matsumoto M."/>
            <person name="Wong P.S."/>
            <person name="Aburatani S."/>
            <person name="Fujibuchi W."/>
        </authorList>
    </citation>
    <scope>NUCLEOTIDE SEQUENCE [LARGE SCALE GENOMIC DNA]</scope>
    <source>
        <strain evidence="2 3">JPCC DA0580</strain>
    </source>
</reference>
<keyword evidence="3" id="KW-1185">Reference proteome</keyword>